<organism evidence="2 3">
    <name type="scientific">Rhizobium leguminosarum</name>
    <dbReference type="NCBI Taxonomy" id="384"/>
    <lineage>
        <taxon>Bacteria</taxon>
        <taxon>Pseudomonadati</taxon>
        <taxon>Pseudomonadota</taxon>
        <taxon>Alphaproteobacteria</taxon>
        <taxon>Hyphomicrobiales</taxon>
        <taxon>Rhizobiaceae</taxon>
        <taxon>Rhizobium/Agrobacterium group</taxon>
        <taxon>Rhizobium</taxon>
    </lineage>
</organism>
<dbReference type="SUPFAM" id="SSF53300">
    <property type="entry name" value="vWA-like"/>
    <property type="match status" value="1"/>
</dbReference>
<accession>A0A6P0DS87</accession>
<reference evidence="2 3" key="1">
    <citation type="submission" date="2020-01" db="EMBL/GenBank/DDBJ databases">
        <title>Rhizobium genotypes associated with high levels of biological nitrogen fixation by grain legumes in a temperate-maritime cropping system.</title>
        <authorList>
            <person name="Maluk M."/>
            <person name="Francesc Ferrando Molina F."/>
            <person name="Lopez Del Egido L."/>
            <person name="Lafos M."/>
            <person name="Langarica-Fuentes A."/>
            <person name="Gebre Yohannes G."/>
            <person name="Young M.W."/>
            <person name="Martin P."/>
            <person name="Gantlett R."/>
            <person name="Kenicer G."/>
            <person name="Hawes C."/>
            <person name="Begg G.S."/>
            <person name="Quilliam R.S."/>
            <person name="Squire G.R."/>
            <person name="Poole P.S."/>
            <person name="Young P.W."/>
            <person name="Iannetta P.M."/>
            <person name="James E.K."/>
        </authorList>
    </citation>
    <scope>NUCLEOTIDE SEQUENCE [LARGE SCALE GENOMIC DNA]</scope>
    <source>
        <strain evidence="2 3">JHI944</strain>
    </source>
</reference>
<comment type="caution">
    <text evidence="2">The sequence shown here is derived from an EMBL/GenBank/DDBJ whole genome shotgun (WGS) entry which is preliminary data.</text>
</comment>
<evidence type="ECO:0000259" key="1">
    <source>
        <dbReference type="Pfam" id="PF13519"/>
    </source>
</evidence>
<dbReference type="EMBL" id="WXXP01001018">
    <property type="protein sequence ID" value="NEK55918.1"/>
    <property type="molecule type" value="Genomic_DNA"/>
</dbReference>
<feature type="non-terminal residue" evidence="2">
    <location>
        <position position="1"/>
    </location>
</feature>
<feature type="non-terminal residue" evidence="2">
    <location>
        <position position="137"/>
    </location>
</feature>
<feature type="domain" description="VWFA" evidence="1">
    <location>
        <begin position="12"/>
        <end position="127"/>
    </location>
</feature>
<sequence length="137" mass="15120">LYQAALRKPSLTALCLDFSGSMQGDGEDQLQKAMRFLLTPDEASKVLVQWSPADQIIVIPFDGSVRNTFMASGNPLEQEGLLNEISRQKADGGTNMYACAERALQQITRTDRLSTYLPAIVIMTDGKSDDQSQAFMR</sequence>
<proteinExistence type="predicted"/>
<dbReference type="AlphaFoldDB" id="A0A6P0DS87"/>
<evidence type="ECO:0000313" key="2">
    <source>
        <dbReference type="EMBL" id="NEK55918.1"/>
    </source>
</evidence>
<dbReference type="Proteomes" id="UP000471409">
    <property type="component" value="Unassembled WGS sequence"/>
</dbReference>
<evidence type="ECO:0000313" key="3">
    <source>
        <dbReference type="Proteomes" id="UP000471409"/>
    </source>
</evidence>
<name>A0A6P0DS87_RHILE</name>
<dbReference type="Pfam" id="PF13519">
    <property type="entry name" value="VWA_2"/>
    <property type="match status" value="1"/>
</dbReference>
<dbReference type="RefSeq" id="WP_164001770.1">
    <property type="nucleotide sequence ID" value="NZ_WXXP01001018.1"/>
</dbReference>
<protein>
    <submittedName>
        <fullName evidence="2">VWA domain-containing protein</fullName>
    </submittedName>
</protein>
<dbReference type="Gene3D" id="3.40.50.410">
    <property type="entry name" value="von Willebrand factor, type A domain"/>
    <property type="match status" value="1"/>
</dbReference>
<dbReference type="InterPro" id="IPR036465">
    <property type="entry name" value="vWFA_dom_sf"/>
</dbReference>
<gene>
    <name evidence="2" type="ORF">GUK36_42575</name>
</gene>
<dbReference type="InterPro" id="IPR002035">
    <property type="entry name" value="VWF_A"/>
</dbReference>